<evidence type="ECO:0000256" key="6">
    <source>
        <dbReference type="ARBA" id="ARBA00023303"/>
    </source>
</evidence>
<keyword evidence="6 10" id="KW-0407">Ion channel</keyword>
<comment type="caution">
    <text evidence="11">The sequence shown here is derived from an EMBL/GenBank/DDBJ whole genome shotgun (WGS) entry which is preliminary data.</text>
</comment>
<evidence type="ECO:0000256" key="7">
    <source>
        <dbReference type="ARBA" id="ARBA00035120"/>
    </source>
</evidence>
<sequence>MKSFFNWLRSAEVFLPSTELAIALGAVLGASTRFTLTTLVAPMHPAGLPLGTLLVNLIGCFFIGAAQTLFLELISVRRQIQVLVTVGFLGGLTTFSSVSVELVRLIQAGALPIAAAYQLGSLVGGIVAVLAGIALTRLIRRLVIARVRP</sequence>
<dbReference type="EMBL" id="LYXE01000015">
    <property type="protein sequence ID" value="PDW01052.1"/>
    <property type="molecule type" value="Genomic_DNA"/>
</dbReference>
<evidence type="ECO:0000256" key="10">
    <source>
        <dbReference type="HAMAP-Rule" id="MF_00454"/>
    </source>
</evidence>
<keyword evidence="10" id="KW-0479">Metal-binding</keyword>
<comment type="similarity">
    <text evidence="7 10">Belongs to the fluoride channel Fluc/FEX (TC 1.A.43) family.</text>
</comment>
<proteinExistence type="inferred from homology"/>
<dbReference type="AlphaFoldDB" id="A0A2H3KZC8"/>
<keyword evidence="10" id="KW-0915">Sodium</keyword>
<gene>
    <name evidence="10" type="primary">fluC</name>
    <name evidence="10" type="synonym">crcB</name>
    <name evidence="11" type="ORF">A9Q02_07800</name>
</gene>
<keyword evidence="10" id="KW-0406">Ion transport</keyword>
<feature type="binding site" evidence="10">
    <location>
        <position position="93"/>
    </location>
    <ligand>
        <name>Na(+)</name>
        <dbReference type="ChEBI" id="CHEBI:29101"/>
        <note>structural</note>
    </ligand>
</feature>
<dbReference type="RefSeq" id="WP_172450472.1">
    <property type="nucleotide sequence ID" value="NZ_LYXE01000015.1"/>
</dbReference>
<protein>
    <recommendedName>
        <fullName evidence="10">Fluoride-specific ion channel FluC</fullName>
    </recommendedName>
</protein>
<evidence type="ECO:0000256" key="1">
    <source>
        <dbReference type="ARBA" id="ARBA00004651"/>
    </source>
</evidence>
<dbReference type="PANTHER" id="PTHR28259">
    <property type="entry name" value="FLUORIDE EXPORT PROTEIN 1-RELATED"/>
    <property type="match status" value="1"/>
</dbReference>
<dbReference type="NCBIfam" id="TIGR00494">
    <property type="entry name" value="crcB"/>
    <property type="match status" value="1"/>
</dbReference>
<comment type="activity regulation">
    <text evidence="10">Na(+) is not transported, but it plays an essential structural role and its presence is essential for fluoride channel function.</text>
</comment>
<feature type="binding site" evidence="10">
    <location>
        <position position="90"/>
    </location>
    <ligand>
        <name>Na(+)</name>
        <dbReference type="ChEBI" id="CHEBI:29101"/>
        <note>structural</note>
    </ligand>
</feature>
<keyword evidence="3 10" id="KW-0812">Transmembrane</keyword>
<reference evidence="11 12" key="1">
    <citation type="submission" date="2016-05" db="EMBL/GenBank/DDBJ databases">
        <authorList>
            <person name="Lavstsen T."/>
            <person name="Jespersen J.S."/>
        </authorList>
    </citation>
    <scope>NUCLEOTIDE SEQUENCE [LARGE SCALE GENOMIC DNA]</scope>
    <source>
        <strain evidence="11 12">B7-9</strain>
    </source>
</reference>
<evidence type="ECO:0000256" key="5">
    <source>
        <dbReference type="ARBA" id="ARBA00023136"/>
    </source>
</evidence>
<name>A0A2H3KZC8_9CHLR</name>
<keyword evidence="10" id="KW-0813">Transport</keyword>
<accession>A0A2H3KZC8</accession>
<dbReference type="GO" id="GO:0140114">
    <property type="term" value="P:cellular detoxification of fluoride"/>
    <property type="evidence" value="ECO:0007669"/>
    <property type="project" value="UniProtKB-UniRule"/>
</dbReference>
<dbReference type="PANTHER" id="PTHR28259:SF1">
    <property type="entry name" value="FLUORIDE EXPORT PROTEIN 1-RELATED"/>
    <property type="match status" value="1"/>
</dbReference>
<dbReference type="GO" id="GO:0046872">
    <property type="term" value="F:metal ion binding"/>
    <property type="evidence" value="ECO:0007669"/>
    <property type="project" value="UniProtKB-KW"/>
</dbReference>
<dbReference type="GO" id="GO:0062054">
    <property type="term" value="F:fluoride channel activity"/>
    <property type="evidence" value="ECO:0007669"/>
    <property type="project" value="UniProtKB-UniRule"/>
</dbReference>
<feature type="transmembrane region" description="Helical" evidence="10">
    <location>
        <begin position="83"/>
        <end position="103"/>
    </location>
</feature>
<evidence type="ECO:0000256" key="4">
    <source>
        <dbReference type="ARBA" id="ARBA00022989"/>
    </source>
</evidence>
<dbReference type="Proteomes" id="UP000220922">
    <property type="component" value="Unassembled WGS sequence"/>
</dbReference>
<keyword evidence="2 10" id="KW-1003">Cell membrane</keyword>
<dbReference type="GO" id="GO:0005886">
    <property type="term" value="C:plasma membrane"/>
    <property type="evidence" value="ECO:0007669"/>
    <property type="project" value="UniProtKB-SubCell"/>
</dbReference>
<keyword evidence="12" id="KW-1185">Reference proteome</keyword>
<keyword evidence="5 10" id="KW-0472">Membrane</keyword>
<evidence type="ECO:0000313" key="11">
    <source>
        <dbReference type="EMBL" id="PDW01052.1"/>
    </source>
</evidence>
<comment type="function">
    <text evidence="9 10">Fluoride-specific ion channel. Important for reducing fluoride concentration in the cell, thus reducing its toxicity.</text>
</comment>
<evidence type="ECO:0000256" key="9">
    <source>
        <dbReference type="ARBA" id="ARBA00049940"/>
    </source>
</evidence>
<evidence type="ECO:0000256" key="2">
    <source>
        <dbReference type="ARBA" id="ARBA00022475"/>
    </source>
</evidence>
<feature type="transmembrane region" description="Helical" evidence="10">
    <location>
        <begin position="53"/>
        <end position="71"/>
    </location>
</feature>
<comment type="subcellular location">
    <subcellularLocation>
        <location evidence="1 10">Cell membrane</location>
        <topology evidence="1 10">Multi-pass membrane protein</topology>
    </subcellularLocation>
</comment>
<dbReference type="InterPro" id="IPR003691">
    <property type="entry name" value="FluC"/>
</dbReference>
<evidence type="ECO:0000256" key="3">
    <source>
        <dbReference type="ARBA" id="ARBA00022692"/>
    </source>
</evidence>
<dbReference type="HAMAP" id="MF_00454">
    <property type="entry name" value="FluC"/>
    <property type="match status" value="1"/>
</dbReference>
<keyword evidence="4 10" id="KW-1133">Transmembrane helix</keyword>
<dbReference type="Pfam" id="PF02537">
    <property type="entry name" value="CRCB"/>
    <property type="match status" value="1"/>
</dbReference>
<evidence type="ECO:0000313" key="12">
    <source>
        <dbReference type="Proteomes" id="UP000220922"/>
    </source>
</evidence>
<feature type="transmembrane region" description="Helical" evidence="10">
    <location>
        <begin position="115"/>
        <end position="139"/>
    </location>
</feature>
<organism evidence="11 12">
    <name type="scientific">Candidatus Chloroploca asiatica</name>
    <dbReference type="NCBI Taxonomy" id="1506545"/>
    <lineage>
        <taxon>Bacteria</taxon>
        <taxon>Bacillati</taxon>
        <taxon>Chloroflexota</taxon>
        <taxon>Chloroflexia</taxon>
        <taxon>Chloroflexales</taxon>
        <taxon>Chloroflexineae</taxon>
        <taxon>Oscillochloridaceae</taxon>
        <taxon>Candidatus Chloroploca</taxon>
    </lineage>
</organism>
<evidence type="ECO:0000256" key="8">
    <source>
        <dbReference type="ARBA" id="ARBA00035585"/>
    </source>
</evidence>
<comment type="catalytic activity">
    <reaction evidence="8">
        <text>fluoride(in) = fluoride(out)</text>
        <dbReference type="Rhea" id="RHEA:76159"/>
        <dbReference type="ChEBI" id="CHEBI:17051"/>
    </reaction>
    <physiologicalReaction direction="left-to-right" evidence="8">
        <dbReference type="Rhea" id="RHEA:76160"/>
    </physiologicalReaction>
</comment>